<reference evidence="3 4" key="1">
    <citation type="submission" date="2018-09" db="EMBL/GenBank/DDBJ databases">
        <title>Genomic Encyclopedia of Type Strains, Phase III (KMG-III): the genomes of soil and plant-associated and newly described type strains.</title>
        <authorList>
            <person name="Whitman W."/>
        </authorList>
    </citation>
    <scope>NUCLEOTIDE SEQUENCE [LARGE SCALE GENOMIC DNA]</scope>
    <source>
        <strain evidence="3 4">CECT 7938</strain>
    </source>
</reference>
<keyword evidence="4" id="KW-1185">Reference proteome</keyword>
<feature type="region of interest" description="Disordered" evidence="1">
    <location>
        <begin position="59"/>
        <end position="84"/>
    </location>
</feature>
<dbReference type="RefSeq" id="WP_120259775.1">
    <property type="nucleotide sequence ID" value="NZ_RAPY01000002.1"/>
</dbReference>
<dbReference type="OrthoDB" id="9806903at2"/>
<evidence type="ECO:0000313" key="3">
    <source>
        <dbReference type="EMBL" id="RKE52768.1"/>
    </source>
</evidence>
<proteinExistence type="predicted"/>
<accession>A0A420B801</accession>
<evidence type="ECO:0000256" key="1">
    <source>
        <dbReference type="SAM" id="MobiDB-lite"/>
    </source>
</evidence>
<gene>
    <name evidence="3" type="ORF">DFQ12_3014</name>
</gene>
<evidence type="ECO:0000313" key="4">
    <source>
        <dbReference type="Proteomes" id="UP000286246"/>
    </source>
</evidence>
<name>A0A420B801_SPHD1</name>
<dbReference type="Pfam" id="PF14020">
    <property type="entry name" value="DUF4236"/>
    <property type="match status" value="1"/>
</dbReference>
<organism evidence="3 4">
    <name type="scientific">Sphingobacterium detergens</name>
    <dbReference type="NCBI Taxonomy" id="1145106"/>
    <lineage>
        <taxon>Bacteria</taxon>
        <taxon>Pseudomonadati</taxon>
        <taxon>Bacteroidota</taxon>
        <taxon>Sphingobacteriia</taxon>
        <taxon>Sphingobacteriales</taxon>
        <taxon>Sphingobacteriaceae</taxon>
        <taxon>Sphingobacterium</taxon>
    </lineage>
</organism>
<feature type="domain" description="DUF4236" evidence="2">
    <location>
        <begin position="3"/>
        <end position="56"/>
    </location>
</feature>
<feature type="compositionally biased region" description="Pro residues" evidence="1">
    <location>
        <begin position="71"/>
        <end position="83"/>
    </location>
</feature>
<dbReference type="Proteomes" id="UP000286246">
    <property type="component" value="Unassembled WGS sequence"/>
</dbReference>
<evidence type="ECO:0000259" key="2">
    <source>
        <dbReference type="Pfam" id="PF14020"/>
    </source>
</evidence>
<protein>
    <submittedName>
        <fullName evidence="3">Uncharacterized protein DUF4236</fullName>
    </submittedName>
</protein>
<dbReference type="AlphaFoldDB" id="A0A420B801"/>
<dbReference type="EMBL" id="RAPY01000002">
    <property type="protein sequence ID" value="RKE52768.1"/>
    <property type="molecule type" value="Genomic_DNA"/>
</dbReference>
<dbReference type="InterPro" id="IPR025330">
    <property type="entry name" value="DUF4236"/>
</dbReference>
<comment type="caution">
    <text evidence="3">The sequence shown here is derived from an EMBL/GenBank/DDBJ whole genome shotgun (WGS) entry which is preliminary data.</text>
</comment>
<sequence length="384" mass="42974">MAWNFRRRVKIIPGVHLNFSKSGISTSIGVKGASMTFGSSGTYLNAGIPALGIYNRQKLSGGGSQPHSPTVLPPSPALVPPISPIEEQNQHRGNIFSADIHEITSQDMQGIKEAILLAREQRLSLEKDLAEINAAVKSTKNKKLISYLLIYGLINKSVPERLNNDLTAQQEAINQTHEQIEASYVDLKVDFEIELKQKYDALVSSFLTLSKSHKIWDVTSAHYEDRVVTRSSASTIVSRTDVRFGLKSIPEFKSEVKALYFQNANGADLYIYPSFIIMYSKTKEFAIIGLNEISLQQHAVRFTETQGVPADSKTIDMTWAKVNKDGSRDKRFTGNYQIPVVRYGEIKLRTVTGVNEEYEFSNYEATEAFANAFMEYQNMVSLLV</sequence>